<evidence type="ECO:0000256" key="6">
    <source>
        <dbReference type="RuleBase" id="RU004182"/>
    </source>
</evidence>
<evidence type="ECO:0000313" key="9">
    <source>
        <dbReference type="Proteomes" id="UP000198796"/>
    </source>
</evidence>
<keyword evidence="3 4" id="KW-0274">FAD</keyword>
<dbReference type="SUPFAM" id="SSF52425">
    <property type="entry name" value="Cryptochrome/photolyase, N-terminal domain"/>
    <property type="match status" value="1"/>
</dbReference>
<dbReference type="InterPro" id="IPR006050">
    <property type="entry name" value="DNA_photolyase_N"/>
</dbReference>
<dbReference type="GO" id="GO:0009416">
    <property type="term" value="P:response to light stimulus"/>
    <property type="evidence" value="ECO:0007669"/>
    <property type="project" value="TreeGrafter"/>
</dbReference>
<dbReference type="Pfam" id="PF00875">
    <property type="entry name" value="DNA_photolyase"/>
    <property type="match status" value="1"/>
</dbReference>
<dbReference type="GO" id="GO:0003904">
    <property type="term" value="F:deoxyribodipyrimidine photo-lyase activity"/>
    <property type="evidence" value="ECO:0007669"/>
    <property type="project" value="TreeGrafter"/>
</dbReference>
<dbReference type="RefSeq" id="WP_092064107.1">
    <property type="nucleotide sequence ID" value="NZ_FOJU01000003.1"/>
</dbReference>
<dbReference type="PRINTS" id="PR00147">
    <property type="entry name" value="DNAPHOTLYASE"/>
</dbReference>
<evidence type="ECO:0000256" key="3">
    <source>
        <dbReference type="ARBA" id="ARBA00022827"/>
    </source>
</evidence>
<evidence type="ECO:0000256" key="4">
    <source>
        <dbReference type="PIRSR" id="PIRSR602081-1"/>
    </source>
</evidence>
<keyword evidence="8" id="KW-0456">Lyase</keyword>
<dbReference type="InterPro" id="IPR014729">
    <property type="entry name" value="Rossmann-like_a/b/a_fold"/>
</dbReference>
<name>A0A1I0XCI4_9RHOB</name>
<dbReference type="Gene3D" id="1.25.40.80">
    <property type="match status" value="1"/>
</dbReference>
<feature type="binding site" evidence="4">
    <location>
        <position position="268"/>
    </location>
    <ligand>
        <name>FAD</name>
        <dbReference type="ChEBI" id="CHEBI:57692"/>
    </ligand>
</feature>
<dbReference type="InterPro" id="IPR002081">
    <property type="entry name" value="Cryptochrome/DNA_photolyase_1"/>
</dbReference>
<dbReference type="PROSITE" id="PS51645">
    <property type="entry name" value="PHR_CRY_ALPHA_BETA"/>
    <property type="match status" value="1"/>
</dbReference>
<dbReference type="InterPro" id="IPR036155">
    <property type="entry name" value="Crypto/Photolyase_N_sf"/>
</dbReference>
<organism evidence="8 9">
    <name type="scientific">Poseidonocella pacifica</name>
    <dbReference type="NCBI Taxonomy" id="871651"/>
    <lineage>
        <taxon>Bacteria</taxon>
        <taxon>Pseudomonadati</taxon>
        <taxon>Pseudomonadota</taxon>
        <taxon>Alphaproteobacteria</taxon>
        <taxon>Rhodobacterales</taxon>
        <taxon>Roseobacteraceae</taxon>
        <taxon>Poseidonocella</taxon>
    </lineage>
</organism>
<feature type="binding site" evidence="4">
    <location>
        <begin position="233"/>
        <end position="237"/>
    </location>
    <ligand>
        <name>FAD</name>
        <dbReference type="ChEBI" id="CHEBI:57692"/>
    </ligand>
</feature>
<feature type="domain" description="Photolyase/cryptochrome alpha/beta" evidence="7">
    <location>
        <begin position="4"/>
        <end position="129"/>
    </location>
</feature>
<feature type="site" description="Electron transfer via tryptophanyl radical" evidence="5">
    <location>
        <position position="302"/>
    </location>
</feature>
<comment type="cofactor">
    <cofactor evidence="1">
        <name>(6R)-5,10-methylene-5,6,7,8-tetrahydrofolate</name>
        <dbReference type="ChEBI" id="CHEBI:15636"/>
    </cofactor>
</comment>
<gene>
    <name evidence="8" type="ORF">SAMN05421688_2058</name>
</gene>
<proteinExistence type="inferred from homology"/>
<feature type="binding site" evidence="4">
    <location>
        <begin position="370"/>
        <end position="372"/>
    </location>
    <ligand>
        <name>FAD</name>
        <dbReference type="ChEBI" id="CHEBI:57692"/>
    </ligand>
</feature>
<evidence type="ECO:0000313" key="8">
    <source>
        <dbReference type="EMBL" id="SFA98050.1"/>
    </source>
</evidence>
<dbReference type="PANTHER" id="PTHR11455">
    <property type="entry name" value="CRYPTOCHROME"/>
    <property type="match status" value="1"/>
</dbReference>
<dbReference type="PANTHER" id="PTHR11455:SF9">
    <property type="entry name" value="CRYPTOCHROME CIRCADIAN CLOCK 5 ISOFORM X1"/>
    <property type="match status" value="1"/>
</dbReference>
<accession>A0A1I0XCI4</accession>
<dbReference type="STRING" id="871651.SAMN05421688_2058"/>
<evidence type="ECO:0000256" key="1">
    <source>
        <dbReference type="ARBA" id="ARBA00001932"/>
    </source>
</evidence>
<dbReference type="GO" id="GO:0071949">
    <property type="term" value="F:FAD binding"/>
    <property type="evidence" value="ECO:0007669"/>
    <property type="project" value="TreeGrafter"/>
</dbReference>
<dbReference type="AlphaFoldDB" id="A0A1I0XCI4"/>
<comment type="cofactor">
    <cofactor evidence="4">
        <name>FAD</name>
        <dbReference type="ChEBI" id="CHEBI:57692"/>
    </cofactor>
    <text evidence="4">Binds 1 FAD per subunit.</text>
</comment>
<dbReference type="Gene3D" id="3.40.50.620">
    <property type="entry name" value="HUPs"/>
    <property type="match status" value="1"/>
</dbReference>
<dbReference type="SUPFAM" id="SSF48173">
    <property type="entry name" value="Cryptochrome/photolyase FAD-binding domain"/>
    <property type="match status" value="1"/>
</dbReference>
<dbReference type="Pfam" id="PF03441">
    <property type="entry name" value="FAD_binding_7"/>
    <property type="match status" value="1"/>
</dbReference>
<dbReference type="OrthoDB" id="9772484at2"/>
<evidence type="ECO:0000259" key="7">
    <source>
        <dbReference type="PROSITE" id="PS51645"/>
    </source>
</evidence>
<dbReference type="InterPro" id="IPR005101">
    <property type="entry name" value="Cryptochr/Photolyase_FAD-bd"/>
</dbReference>
<evidence type="ECO:0000256" key="5">
    <source>
        <dbReference type="PIRSR" id="PIRSR602081-2"/>
    </source>
</evidence>
<dbReference type="Proteomes" id="UP000198796">
    <property type="component" value="Unassembled WGS sequence"/>
</dbReference>
<evidence type="ECO:0000256" key="2">
    <source>
        <dbReference type="ARBA" id="ARBA00022630"/>
    </source>
</evidence>
<reference evidence="8 9" key="1">
    <citation type="submission" date="2016-10" db="EMBL/GenBank/DDBJ databases">
        <authorList>
            <person name="de Groot N.N."/>
        </authorList>
    </citation>
    <scope>NUCLEOTIDE SEQUENCE [LARGE SCALE GENOMIC DNA]</scope>
    <source>
        <strain evidence="8 9">DSM 29316</strain>
    </source>
</reference>
<feature type="site" description="Electron transfer via tryptophanyl radical" evidence="5">
    <location>
        <position position="380"/>
    </location>
</feature>
<keyword evidence="2 4" id="KW-0285">Flavoprotein</keyword>
<dbReference type="Gene3D" id="1.10.579.10">
    <property type="entry name" value="DNA Cyclobutane Dipyrimidine Photolyase, subunit A, domain 3"/>
    <property type="match status" value="1"/>
</dbReference>
<sequence>MPSKSTLLWFRRDLRLGDHPALTAAAARGTVIPVFIHDDSVANLGAAPKWRLGLSLECLGAALEAKGSRLILRRGPALEVLEELIEETGVDAVYWSRLYDGTAQERDSRVKEELGNNGIEAKSFGGHVLFEPWTVATQQGNFYKVYTPFWKSVRDREVDTPLPAPDLTAPSEWPGSEALPDWELGAGMARGESIVRRFANPGESAAQSRLGAFMAQGVDEYATRRDLPAEDGTSNMSEHLTTGEISPAQLWHAALREEKDGKAGAETFRKELVWRDFAYHLLYHTPRLTEGNWREEWDAFPWNEDERRKEVTAWKQARTGIPIVDAGLREMYVTGRMHNRVRMNVASYLSKHLMCHWLIGLKWFEDCLIDWDIANNALGWQWAAGSGPDAAPYFRIFNPETQAKRFDPDHAYIKRWIAEGQENPSKDALSYFDAIPASWGLSPSDPYPAPIVSADEGRKRALDAYENRGF</sequence>
<keyword evidence="9" id="KW-1185">Reference proteome</keyword>
<feature type="binding site" evidence="4">
    <location>
        <position position="221"/>
    </location>
    <ligand>
        <name>FAD</name>
        <dbReference type="ChEBI" id="CHEBI:57692"/>
    </ligand>
</feature>
<dbReference type="InterPro" id="IPR036134">
    <property type="entry name" value="Crypto/Photolyase_FAD-like_sf"/>
</dbReference>
<dbReference type="EMBL" id="FOJU01000003">
    <property type="protein sequence ID" value="SFA98050.1"/>
    <property type="molecule type" value="Genomic_DNA"/>
</dbReference>
<dbReference type="GO" id="GO:0003677">
    <property type="term" value="F:DNA binding"/>
    <property type="evidence" value="ECO:0007669"/>
    <property type="project" value="TreeGrafter"/>
</dbReference>
<feature type="site" description="Electron transfer via tryptophanyl radical" evidence="5">
    <location>
        <position position="357"/>
    </location>
</feature>
<comment type="similarity">
    <text evidence="6">Belongs to the DNA photolyase family.</text>
</comment>
<keyword evidence="6" id="KW-0157">Chromophore</keyword>
<protein>
    <submittedName>
        <fullName evidence="8">Deoxyribodipyrimidine photo-lyase</fullName>
    </submittedName>
</protein>